<dbReference type="AlphaFoldDB" id="A0A934J103"/>
<sequence length="569" mass="64876">MTFLDAKQRYFSKKDERLPHLIVDAFLSKAPDEAIEDVIAKPYAELNRNAVAEMGPLHILSVTSHGMSDLIHLNSDYICGKSPYLGIEPYINPHRLPSCMDHNGFCFFKKTGDALKAFEIKAKHVFVNSCGSLQFKQATFDPLFNVGYSFLEGHACSFVGALRWKDGYGSESVLFYQLLKNGYTLGEAVAILNDTLYSNQFEHSKNVFCLIGDPESALLQSEKAEYDTAHYDDKSKAIHLKFNAGFAHVKVESRLFVDVFMRQRMLLHVKALKETYFISAVPTKEKNALHLFVYSNGNIHGDQLLNIEDVSALFDNLLYVYRNVDQNLNNTLGLNKLYPNWIKQGGKKNIENRLLNVSRLLKECFIHHHQFPKFRKSSHMFFQEVDKLNFDIAKTLYESISRTSFRFSEYYQESFVLQPDHSPEDCYLCGKTLASRTLVHILQPNIKRTETICSSCGGLEDKPDHDLSLQLKLQESFTKASNNNVVLQLKNSTEKVFDGYCVLAVRRSSELGIGSGEPIKKILLQPHETKEVDFELVVESDVPIHQYALQTAFISMTQIYLSGRSIWVH</sequence>
<organism evidence="1 2">
    <name type="scientific">Paenibacillus roseus</name>
    <dbReference type="NCBI Taxonomy" id="2798579"/>
    <lineage>
        <taxon>Bacteria</taxon>
        <taxon>Bacillati</taxon>
        <taxon>Bacillota</taxon>
        <taxon>Bacilli</taxon>
        <taxon>Bacillales</taxon>
        <taxon>Paenibacillaceae</taxon>
        <taxon>Paenibacillus</taxon>
    </lineage>
</organism>
<evidence type="ECO:0000313" key="1">
    <source>
        <dbReference type="EMBL" id="MBJ6362837.1"/>
    </source>
</evidence>
<dbReference type="Proteomes" id="UP000640274">
    <property type="component" value="Unassembled WGS sequence"/>
</dbReference>
<gene>
    <name evidence="1" type="ORF">JFN88_16590</name>
</gene>
<comment type="caution">
    <text evidence="1">The sequence shown here is derived from an EMBL/GenBank/DDBJ whole genome shotgun (WGS) entry which is preliminary data.</text>
</comment>
<name>A0A934J103_9BACL</name>
<proteinExistence type="predicted"/>
<evidence type="ECO:0000313" key="2">
    <source>
        <dbReference type="Proteomes" id="UP000640274"/>
    </source>
</evidence>
<dbReference type="RefSeq" id="WP_199020388.1">
    <property type="nucleotide sequence ID" value="NZ_JAELUP010000097.1"/>
</dbReference>
<protein>
    <submittedName>
        <fullName evidence="1">Uncharacterized protein</fullName>
    </submittedName>
</protein>
<accession>A0A934J103</accession>
<dbReference type="EMBL" id="JAELUP010000097">
    <property type="protein sequence ID" value="MBJ6362837.1"/>
    <property type="molecule type" value="Genomic_DNA"/>
</dbReference>
<keyword evidence="2" id="KW-1185">Reference proteome</keyword>
<reference evidence="1" key="1">
    <citation type="submission" date="2020-12" db="EMBL/GenBank/DDBJ databases">
        <authorList>
            <person name="Huq M.A."/>
        </authorList>
    </citation>
    <scope>NUCLEOTIDE SEQUENCE</scope>
    <source>
        <strain evidence="1">MAHUQ-46</strain>
    </source>
</reference>